<name>A0AA95J6A7_9VIRU</name>
<feature type="compositionally biased region" description="Polar residues" evidence="1">
    <location>
        <begin position="172"/>
        <end position="198"/>
    </location>
</feature>
<feature type="compositionally biased region" description="Polar residues" evidence="1">
    <location>
        <begin position="1"/>
        <end position="10"/>
    </location>
</feature>
<evidence type="ECO:0000313" key="2">
    <source>
        <dbReference type="EMBL" id="WBR14205.1"/>
    </source>
</evidence>
<feature type="compositionally biased region" description="Low complexity" evidence="1">
    <location>
        <begin position="11"/>
        <end position="30"/>
    </location>
</feature>
<dbReference type="EMBL" id="ON887157">
    <property type="protein sequence ID" value="WBR14205.1"/>
    <property type="molecule type" value="Genomic_DNA"/>
</dbReference>
<reference evidence="2" key="1">
    <citation type="submission" date="2022-06" db="EMBL/GenBank/DDBJ databases">
        <authorList>
            <person name="Legendre M."/>
            <person name="Claverie J.-M."/>
            <person name="Alempic J.-M."/>
            <person name="Abergel C."/>
        </authorList>
    </citation>
    <scope>NUCLEOTIDE SEQUENCE</scope>
    <source>
        <strain evidence="2">Kuranda</strain>
    </source>
</reference>
<gene>
    <name evidence="2" type="ORF">pkur_cds_30</name>
</gene>
<feature type="compositionally biased region" description="Acidic residues" evidence="1">
    <location>
        <begin position="530"/>
        <end position="539"/>
    </location>
</feature>
<feature type="region of interest" description="Disordered" evidence="1">
    <location>
        <begin position="163"/>
        <end position="203"/>
    </location>
</feature>
<feature type="region of interest" description="Disordered" evidence="1">
    <location>
        <begin position="479"/>
        <end position="551"/>
    </location>
</feature>
<feature type="region of interest" description="Disordered" evidence="1">
    <location>
        <begin position="1"/>
        <end position="63"/>
    </location>
</feature>
<accession>A0AA95J6A7</accession>
<dbReference type="Proteomes" id="UP001185135">
    <property type="component" value="Segment"/>
</dbReference>
<protein>
    <submittedName>
        <fullName evidence="2">Ul36-like domain-containing protein</fullName>
    </submittedName>
</protein>
<feature type="region of interest" description="Disordered" evidence="1">
    <location>
        <begin position="396"/>
        <end position="422"/>
    </location>
</feature>
<feature type="region of interest" description="Disordered" evidence="1">
    <location>
        <begin position="221"/>
        <end position="319"/>
    </location>
</feature>
<sequence length="772" mass="81190">MSQQSLQGPAQTRQQQQQPTQRQHTLPQQPARATIVPTSAPRSVIRPTPARPPTSKPSIVPTSAVAVPPRPLVAPLPASRATTNTVAPPGNRVASIAPRSAPQVPVPQQQQQQLKRPAHVVAPPPIIRPLVTAAAPGRSVDAHARQNHDAALPVGSANVSVAPAVPAHPTRPTVTGTADSVQRSAMQSADVQPVTSTSPPAPLMPLDRTVTSAMAITAHGTHGAAPPLGQTVAPTALVSPSPDATPAEKGKARAGHGMARHEQEPPHSTTAPLGHADTSAMSAPGAADTGDLGDARRSLSCSPRIDAPPRTTQSPSCIDMPDVDADRREGLIPKTAAADEGVGVYAVQPAPVKREIDAGDEAGSSVHFGADAEPHMLAGANGGLTSVAPEPDAQVHRRDVDGDHDGAGDHTEENDADSDKQRCEREHVNIAADGARRIKRQRVAAPVSAGEDNDRSCAPIEKEVDVWQRDGGATAATHLHPSACEADPAPEPAETRDTHHLDRHHKDRTGAAHKETATTQKGSKRRPDEANNDIDGNDDDAPHAVSTQKPDVRMAPTVCIVYSAPPADERRAEHRRHAAGPSVQVSPCGRVIDRPVPRETVLTGPWSLPPQAEVDWTGAGTGGSVGDTNPTRTAVRFWLTRPVESVRVIGAPCEFCLAIGGALIEPHSQGGVLEMGDVCDTECRPSRMPPGVAGARLDRALRAVRRARVDGQAIAPGILDLGGIETALVFRGPLDRDTLDRMVVRFAAYNVWRECRSADGKTITDGRWLYGS</sequence>
<evidence type="ECO:0000313" key="3">
    <source>
        <dbReference type="Proteomes" id="UP001185135"/>
    </source>
</evidence>
<evidence type="ECO:0000256" key="1">
    <source>
        <dbReference type="SAM" id="MobiDB-lite"/>
    </source>
</evidence>
<proteinExistence type="predicted"/>
<organism evidence="2 3">
    <name type="scientific">Pandoravirus kuranda</name>
    <dbReference type="NCBI Taxonomy" id="3019033"/>
    <lineage>
        <taxon>Viruses</taxon>
        <taxon>Pandoravirus</taxon>
    </lineage>
</organism>